<dbReference type="InterPro" id="IPR058240">
    <property type="entry name" value="rSAM_sf"/>
</dbReference>
<protein>
    <submittedName>
        <fullName evidence="10">Uncharacterized protein</fullName>
    </submittedName>
</protein>
<dbReference type="GO" id="GO:0051539">
    <property type="term" value="F:4 iron, 4 sulfur cluster binding"/>
    <property type="evidence" value="ECO:0007669"/>
    <property type="project" value="UniProtKB-KW"/>
</dbReference>
<proteinExistence type="predicted"/>
<evidence type="ECO:0000256" key="5">
    <source>
        <dbReference type="ARBA" id="ARBA00022723"/>
    </source>
</evidence>
<evidence type="ECO:0000259" key="9">
    <source>
        <dbReference type="PROSITE" id="PS51918"/>
    </source>
</evidence>
<reference evidence="10 11" key="1">
    <citation type="journal article" date="2016" name="Nat. Commun.">
        <title>Thousands of microbial genomes shed light on interconnected biogeochemical processes in an aquifer system.</title>
        <authorList>
            <person name="Anantharaman K."/>
            <person name="Brown C.T."/>
            <person name="Hug L.A."/>
            <person name="Sharon I."/>
            <person name="Castelle C.J."/>
            <person name="Probst A.J."/>
            <person name="Thomas B.C."/>
            <person name="Singh A."/>
            <person name="Wilkins M.J."/>
            <person name="Karaoz U."/>
            <person name="Brodie E.L."/>
            <person name="Williams K.H."/>
            <person name="Hubbard S.S."/>
            <person name="Banfield J.F."/>
        </authorList>
    </citation>
    <scope>NUCLEOTIDE SEQUENCE [LARGE SCALE GENOMIC DNA]</scope>
</reference>
<dbReference type="Pfam" id="PF02310">
    <property type="entry name" value="B12-binding"/>
    <property type="match status" value="1"/>
</dbReference>
<keyword evidence="3" id="KW-0808">Transferase</keyword>
<dbReference type="PROSITE" id="PS51918">
    <property type="entry name" value="RADICAL_SAM"/>
    <property type="match status" value="1"/>
</dbReference>
<evidence type="ECO:0000256" key="3">
    <source>
        <dbReference type="ARBA" id="ARBA00022679"/>
    </source>
</evidence>
<gene>
    <name evidence="10" type="ORF">A2803_03960</name>
</gene>
<name>A0A1F7YVR6_9BACT</name>
<dbReference type="Proteomes" id="UP000178870">
    <property type="component" value="Unassembled WGS sequence"/>
</dbReference>
<organism evidence="10 11">
    <name type="scientific">Candidatus Woesebacteria bacterium RIFCSPHIGHO2_01_FULL_44_21</name>
    <dbReference type="NCBI Taxonomy" id="1802503"/>
    <lineage>
        <taxon>Bacteria</taxon>
        <taxon>Candidatus Woeseibacteriota</taxon>
    </lineage>
</organism>
<dbReference type="InterPro" id="IPR006638">
    <property type="entry name" value="Elp3/MiaA/NifB-like_rSAM"/>
</dbReference>
<keyword evidence="2" id="KW-0489">Methyltransferase</keyword>
<dbReference type="SMART" id="SM00729">
    <property type="entry name" value="Elp3"/>
    <property type="match status" value="1"/>
</dbReference>
<dbReference type="SFLD" id="SFLDS00029">
    <property type="entry name" value="Radical_SAM"/>
    <property type="match status" value="1"/>
</dbReference>
<comment type="caution">
    <text evidence="10">The sequence shown here is derived from an EMBL/GenBank/DDBJ whole genome shotgun (WGS) entry which is preliminary data.</text>
</comment>
<dbReference type="InterPro" id="IPR007197">
    <property type="entry name" value="rSAM"/>
</dbReference>
<dbReference type="GO" id="GO:0031419">
    <property type="term" value="F:cobalamin binding"/>
    <property type="evidence" value="ECO:0007669"/>
    <property type="project" value="InterPro"/>
</dbReference>
<accession>A0A1F7YVR6</accession>
<evidence type="ECO:0000256" key="6">
    <source>
        <dbReference type="ARBA" id="ARBA00023004"/>
    </source>
</evidence>
<feature type="domain" description="B12-binding" evidence="8">
    <location>
        <begin position="34"/>
        <end position="188"/>
    </location>
</feature>
<dbReference type="GO" id="GO:0046872">
    <property type="term" value="F:metal ion binding"/>
    <property type="evidence" value="ECO:0007669"/>
    <property type="project" value="UniProtKB-KW"/>
</dbReference>
<keyword evidence="6" id="KW-0408">Iron</keyword>
<evidence type="ECO:0000313" key="10">
    <source>
        <dbReference type="EMBL" id="OGM31320.1"/>
    </source>
</evidence>
<keyword evidence="4" id="KW-0949">S-adenosyl-L-methionine</keyword>
<dbReference type="Pfam" id="PF04055">
    <property type="entry name" value="Radical_SAM"/>
    <property type="match status" value="1"/>
</dbReference>
<dbReference type="GO" id="GO:0003824">
    <property type="term" value="F:catalytic activity"/>
    <property type="evidence" value="ECO:0007669"/>
    <property type="project" value="InterPro"/>
</dbReference>
<dbReference type="PANTHER" id="PTHR43409">
    <property type="entry name" value="ANAEROBIC MAGNESIUM-PROTOPORPHYRIN IX MONOMETHYL ESTER CYCLASE-RELATED"/>
    <property type="match status" value="1"/>
</dbReference>
<evidence type="ECO:0000259" key="8">
    <source>
        <dbReference type="PROSITE" id="PS51332"/>
    </source>
</evidence>
<dbReference type="SFLD" id="SFLDG01082">
    <property type="entry name" value="B12-binding_domain_containing"/>
    <property type="match status" value="1"/>
</dbReference>
<dbReference type="InterPro" id="IPR034466">
    <property type="entry name" value="Methyltransferase_Class_B"/>
</dbReference>
<sequence length="533" mass="59336">MSERLETPGLLVTIATIEAANGIQEVKERVRGTSITLITPPSPFLSDERVFPFLGVLKVAAELERNGNPVDVLDLSGYSNYLNIIEDYCVQNEVLNFGLTATTPQIPNAVEIANKIKNIRPAANVILGGPHVTLTHTAYQIDNALGLMRRGSHAFSQLRSNFDQLVVGDGEMAIFEALDSHEPIIDAGNRKSSLFMQRGTLDDYADPARHLIDLESYKYYIPDDRERFRAVSIIGQLGCPFKCGFCGGRNVDFLRLTRTRSVANIINELETLTKESSNWQEPIRGAMFYDDELNVHGGTLEELCTGLIDMQARLGAEMRFRGFVKAELFNSNQAELMYKAGFRVLLTGVESGSDKILTSMQKNTSREVNSQCVNTAHNAGLNVKALMSIGHPGETVDTVGESVKWVKKNLREGDDVDWTIITEYPGSPYFDQSDFDPETGAWVYVAPNGEKLFSSEVDYVHEANFYKGVPGEYTAYVWTEALNPRQLIELRDQAEIEGRRTLGLPDINIVQSEQFEHSMGQGLPGRIFRSTTN</sequence>
<dbReference type="PANTHER" id="PTHR43409:SF7">
    <property type="entry name" value="BLL1977 PROTEIN"/>
    <property type="match status" value="1"/>
</dbReference>
<dbReference type="InterPro" id="IPR051198">
    <property type="entry name" value="BchE-like"/>
</dbReference>
<evidence type="ECO:0000313" key="11">
    <source>
        <dbReference type="Proteomes" id="UP000178870"/>
    </source>
</evidence>
<dbReference type="InterPro" id="IPR023404">
    <property type="entry name" value="rSAM_horseshoe"/>
</dbReference>
<dbReference type="SUPFAM" id="SSF102114">
    <property type="entry name" value="Radical SAM enzymes"/>
    <property type="match status" value="1"/>
</dbReference>
<evidence type="ECO:0000256" key="1">
    <source>
        <dbReference type="ARBA" id="ARBA00001966"/>
    </source>
</evidence>
<evidence type="ECO:0000256" key="2">
    <source>
        <dbReference type="ARBA" id="ARBA00022603"/>
    </source>
</evidence>
<dbReference type="AlphaFoldDB" id="A0A1F7YVR6"/>
<dbReference type="InterPro" id="IPR006158">
    <property type="entry name" value="Cobalamin-bd"/>
</dbReference>
<dbReference type="SFLD" id="SFLDG01123">
    <property type="entry name" value="methyltransferase_(Class_B)"/>
    <property type="match status" value="1"/>
</dbReference>
<dbReference type="PROSITE" id="PS51332">
    <property type="entry name" value="B12_BINDING"/>
    <property type="match status" value="1"/>
</dbReference>
<keyword evidence="5" id="KW-0479">Metal-binding</keyword>
<dbReference type="Gene3D" id="3.40.50.280">
    <property type="entry name" value="Cobalamin-binding domain"/>
    <property type="match status" value="1"/>
</dbReference>
<evidence type="ECO:0000256" key="7">
    <source>
        <dbReference type="ARBA" id="ARBA00023014"/>
    </source>
</evidence>
<dbReference type="EMBL" id="MGGP01000028">
    <property type="protein sequence ID" value="OGM31320.1"/>
    <property type="molecule type" value="Genomic_DNA"/>
</dbReference>
<keyword evidence="7" id="KW-0411">Iron-sulfur</keyword>
<feature type="domain" description="Radical SAM core" evidence="9">
    <location>
        <begin position="225"/>
        <end position="462"/>
    </location>
</feature>
<evidence type="ECO:0000256" key="4">
    <source>
        <dbReference type="ARBA" id="ARBA00022691"/>
    </source>
</evidence>
<comment type="cofactor">
    <cofactor evidence="1">
        <name>[4Fe-4S] cluster</name>
        <dbReference type="ChEBI" id="CHEBI:49883"/>
    </cofactor>
</comment>
<dbReference type="Gene3D" id="3.80.30.20">
    <property type="entry name" value="tm_1862 like domain"/>
    <property type="match status" value="1"/>
</dbReference>